<accession>A0ABR5IZ44</accession>
<reference evidence="2 3" key="1">
    <citation type="submission" date="2015-07" db="EMBL/GenBank/DDBJ databases">
        <authorList>
            <person name="Ju K.-S."/>
            <person name="Doroghazi J.R."/>
            <person name="Metcalf W.W."/>
        </authorList>
    </citation>
    <scope>NUCLEOTIDE SEQUENCE [LARGE SCALE GENOMIC DNA]</scope>
    <source>
        <strain evidence="2 3">NRRL B-3589</strain>
    </source>
</reference>
<proteinExistence type="predicted"/>
<dbReference type="Proteomes" id="UP000037020">
    <property type="component" value="Unassembled WGS sequence"/>
</dbReference>
<dbReference type="Gene3D" id="3.90.660.20">
    <property type="entry name" value="Protoporphyrinogen oxidase, mitochondrial, domain 2"/>
    <property type="match status" value="1"/>
</dbReference>
<feature type="domain" description="Amine oxidase" evidence="1">
    <location>
        <begin position="8"/>
        <end position="70"/>
    </location>
</feature>
<feature type="non-terminal residue" evidence="2">
    <location>
        <position position="71"/>
    </location>
</feature>
<protein>
    <recommendedName>
        <fullName evidence="1">Amine oxidase domain-containing protein</fullName>
    </recommendedName>
</protein>
<dbReference type="EMBL" id="LGUT01002830">
    <property type="protein sequence ID" value="KOG86449.1"/>
    <property type="molecule type" value="Genomic_DNA"/>
</dbReference>
<evidence type="ECO:0000313" key="2">
    <source>
        <dbReference type="EMBL" id="KOG86449.1"/>
    </source>
</evidence>
<organism evidence="2 3">
    <name type="scientific">Streptomyces varsoviensis</name>
    <dbReference type="NCBI Taxonomy" id="67373"/>
    <lineage>
        <taxon>Bacteria</taxon>
        <taxon>Bacillati</taxon>
        <taxon>Actinomycetota</taxon>
        <taxon>Actinomycetes</taxon>
        <taxon>Kitasatosporales</taxon>
        <taxon>Streptomycetaceae</taxon>
        <taxon>Streptomyces</taxon>
    </lineage>
</organism>
<evidence type="ECO:0000313" key="3">
    <source>
        <dbReference type="Proteomes" id="UP000037020"/>
    </source>
</evidence>
<name>A0ABR5IZ44_9ACTN</name>
<dbReference type="InterPro" id="IPR050464">
    <property type="entry name" value="Zeta_carotene_desat/Oxidored"/>
</dbReference>
<dbReference type="PANTHER" id="PTHR42923:SF3">
    <property type="entry name" value="PROTOPORPHYRINOGEN OXIDASE"/>
    <property type="match status" value="1"/>
</dbReference>
<dbReference type="PANTHER" id="PTHR42923">
    <property type="entry name" value="PROTOPORPHYRINOGEN OXIDASE"/>
    <property type="match status" value="1"/>
</dbReference>
<gene>
    <name evidence="2" type="ORF">ADK38_30975</name>
</gene>
<dbReference type="SUPFAM" id="SSF51905">
    <property type="entry name" value="FAD/NAD(P)-binding domain"/>
    <property type="match status" value="1"/>
</dbReference>
<sequence length="71" mass="6896">MIVIGGGISGLAAAHRLLAGGARVTVLEASGRLGGKLHAGEIAGVPVDLGAESMLARRPEGVELARAAGLG</sequence>
<comment type="caution">
    <text evidence="2">The sequence shown here is derived from an EMBL/GenBank/DDBJ whole genome shotgun (WGS) entry which is preliminary data.</text>
</comment>
<keyword evidence="3" id="KW-1185">Reference proteome</keyword>
<dbReference type="InterPro" id="IPR036188">
    <property type="entry name" value="FAD/NAD-bd_sf"/>
</dbReference>
<dbReference type="Gene3D" id="3.50.50.60">
    <property type="entry name" value="FAD/NAD(P)-binding domain"/>
    <property type="match status" value="1"/>
</dbReference>
<dbReference type="Pfam" id="PF01593">
    <property type="entry name" value="Amino_oxidase"/>
    <property type="match status" value="1"/>
</dbReference>
<dbReference type="InterPro" id="IPR002937">
    <property type="entry name" value="Amino_oxidase"/>
</dbReference>
<evidence type="ECO:0000259" key="1">
    <source>
        <dbReference type="Pfam" id="PF01593"/>
    </source>
</evidence>